<keyword evidence="2" id="KW-1185">Reference proteome</keyword>
<proteinExistence type="predicted"/>
<organism evidence="1 2">
    <name type="scientific">Prosthecochloris vibrioformis</name>
    <name type="common">Chlorobium vibrioforme</name>
    <dbReference type="NCBI Taxonomy" id="1098"/>
    <lineage>
        <taxon>Bacteria</taxon>
        <taxon>Pseudomonadati</taxon>
        <taxon>Chlorobiota</taxon>
        <taxon>Chlorobiia</taxon>
        <taxon>Chlorobiales</taxon>
        <taxon>Chlorobiaceae</taxon>
        <taxon>Prosthecochloris</taxon>
    </lineage>
</organism>
<accession>A0A5C4S177</accession>
<name>A0A5C4S177_PROVB</name>
<dbReference type="AlphaFoldDB" id="A0A5C4S177"/>
<evidence type="ECO:0000313" key="2">
    <source>
        <dbReference type="Proteomes" id="UP000309544"/>
    </source>
</evidence>
<dbReference type="RefSeq" id="WP_068867361.1">
    <property type="nucleotide sequence ID" value="NZ_VDCI01000003.1"/>
</dbReference>
<dbReference type="Proteomes" id="UP000309544">
    <property type="component" value="Unassembled WGS sequence"/>
</dbReference>
<gene>
    <name evidence="1" type="ORF">FGF68_04425</name>
</gene>
<sequence>MKQAHDFLGDFPGLEGNPNPKCGIGLPDRCGEVVRALVEEAFAEVKSVRVLVFEPLDDAARG</sequence>
<reference evidence="1 2" key="1">
    <citation type="submission" date="2019-05" db="EMBL/GenBank/DDBJ databases">
        <title>Draft Whole-Genome sequence of the green sulfur bacterium Prosthecochloris vibrioformis DSM 260.</title>
        <authorList>
            <person name="Meyer T.E."/>
            <person name="Kyndt J.A."/>
        </authorList>
    </citation>
    <scope>NUCLEOTIDE SEQUENCE [LARGE SCALE GENOMIC DNA]</scope>
    <source>
        <strain evidence="1 2">DSM 260</strain>
    </source>
</reference>
<protein>
    <submittedName>
        <fullName evidence="1">Uncharacterized protein</fullName>
    </submittedName>
</protein>
<evidence type="ECO:0000313" key="1">
    <source>
        <dbReference type="EMBL" id="TNJ36837.1"/>
    </source>
</evidence>
<dbReference type="EMBL" id="VDCI01000003">
    <property type="protein sequence ID" value="TNJ36837.1"/>
    <property type="molecule type" value="Genomic_DNA"/>
</dbReference>
<comment type="caution">
    <text evidence="1">The sequence shown here is derived from an EMBL/GenBank/DDBJ whole genome shotgun (WGS) entry which is preliminary data.</text>
</comment>